<organism evidence="9 10">
    <name type="scientific">Myroides profundi</name>
    <dbReference type="NCBI Taxonomy" id="480520"/>
    <lineage>
        <taxon>Bacteria</taxon>
        <taxon>Pseudomonadati</taxon>
        <taxon>Bacteroidota</taxon>
        <taxon>Flavobacteriia</taxon>
        <taxon>Flavobacteriales</taxon>
        <taxon>Flavobacteriaceae</taxon>
        <taxon>Myroides</taxon>
    </lineage>
</organism>
<evidence type="ECO:0000256" key="5">
    <source>
        <dbReference type="ARBA" id="ARBA00023027"/>
    </source>
</evidence>
<dbReference type="GO" id="GO:0005886">
    <property type="term" value="C:plasma membrane"/>
    <property type="evidence" value="ECO:0007669"/>
    <property type="project" value="UniProtKB-SubCell"/>
</dbReference>
<dbReference type="Gene3D" id="1.10.645.10">
    <property type="entry name" value="Cytochrome-c3 Hydrogenase, chain B"/>
    <property type="match status" value="1"/>
</dbReference>
<comment type="function">
    <text evidence="6">NDH-1 shuttles electrons from NADH, via FMN and iron-sulfur (Fe-S) centers, to quinones in the respiratory chain. The immediate electron acceptor for the enzyme in this species is believed to be a menaquinone. Couples the redox reaction to proton translocation (for every two electrons transferred, four hydrogen ions are translocated across the cytoplasmic membrane), and thus conserves the redox energy in a proton gradient.</text>
</comment>
<dbReference type="PANTHER" id="PTHR11993:SF10">
    <property type="entry name" value="NADH DEHYDROGENASE [UBIQUINONE] IRON-SULFUR PROTEIN 2, MITOCHONDRIAL"/>
    <property type="match status" value="1"/>
</dbReference>
<keyword evidence="3 6" id="KW-0813">Transport</keyword>
<dbReference type="GO" id="GO:0050136">
    <property type="term" value="F:NADH dehydrogenase (quinone) (non-electrogenic) activity"/>
    <property type="evidence" value="ECO:0007669"/>
    <property type="project" value="UniProtKB-UniRule"/>
</dbReference>
<evidence type="ECO:0000256" key="6">
    <source>
        <dbReference type="HAMAP-Rule" id="MF_01358"/>
    </source>
</evidence>
<evidence type="ECO:0000256" key="4">
    <source>
        <dbReference type="ARBA" id="ARBA00022967"/>
    </source>
</evidence>
<dbReference type="AlphaFoldDB" id="A0AAJ5BCI8"/>
<gene>
    <name evidence="6" type="primary">nuoD</name>
    <name evidence="9" type="ORF">SAMN04488089_101266</name>
</gene>
<sequence length="411" mass="46745">MSDLLLPPEQRYAKLIEEKFQEDGTELQILNLGPTHPATHGIFQNIILLDGEKVLDGEGTVGYIHRAFEKIAENRPFYQINVLTDRLNYCSSPINNTAWWLTVEKALGIEIPKRVQYLRVIVMELARIADHIICSSVMGVDTGALTGFLYVFQYREKIYEIFEEISGARLTTNMGRIGGFEREWSPKVFQLIEEFLKEFPAIWSEFEGLLTRNRIFMDRTIGVGGISAEEAINFGFTGPNLRAAGVDYDVRIASPYCSYEDFDFDIPVGTSGDCYDRFCVRNAEIWESLKIIRQALDKMPEGPYHADVPDYYLPPKEDVYTNMEALIYHFKIIMGEVPVPVTELYNPVEGGNGELGFYLITDGSRTPYRLHFRRPCFIIYQAYNDIVRGGMLSDAIITLSSLNIIAGELDA</sequence>
<keyword evidence="6" id="KW-0472">Membrane</keyword>
<dbReference type="Pfam" id="PF00346">
    <property type="entry name" value="Complex1_49kDa"/>
    <property type="match status" value="1"/>
</dbReference>
<evidence type="ECO:0000256" key="7">
    <source>
        <dbReference type="RuleBase" id="RU003685"/>
    </source>
</evidence>
<keyword evidence="4 6" id="KW-1278">Translocase</keyword>
<dbReference type="InterPro" id="IPR022885">
    <property type="entry name" value="NDH1_su_D/H"/>
</dbReference>
<dbReference type="SUPFAM" id="SSF56762">
    <property type="entry name" value="HydB/Nqo4-like"/>
    <property type="match status" value="1"/>
</dbReference>
<keyword evidence="6" id="KW-0874">Quinone</keyword>
<dbReference type="InterPro" id="IPR014029">
    <property type="entry name" value="NADH_UbQ_OxRdtase_49kDa_CS"/>
</dbReference>
<keyword evidence="6" id="KW-1003">Cell membrane</keyword>
<dbReference type="GO" id="GO:0048038">
    <property type="term" value="F:quinone binding"/>
    <property type="evidence" value="ECO:0007669"/>
    <property type="project" value="UniProtKB-KW"/>
</dbReference>
<comment type="catalytic activity">
    <reaction evidence="6">
        <text>a quinone + NADH + 5 H(+)(in) = a quinol + NAD(+) + 4 H(+)(out)</text>
        <dbReference type="Rhea" id="RHEA:57888"/>
        <dbReference type="ChEBI" id="CHEBI:15378"/>
        <dbReference type="ChEBI" id="CHEBI:24646"/>
        <dbReference type="ChEBI" id="CHEBI:57540"/>
        <dbReference type="ChEBI" id="CHEBI:57945"/>
        <dbReference type="ChEBI" id="CHEBI:132124"/>
    </reaction>
</comment>
<comment type="function">
    <text evidence="1">NDH-1 shuttles electrons from NADH, via FMN and iron-sulfur (Fe-S) centers, to quinones in the respiratory chain. The immediate electron acceptor for the enzyme in this species is believed to be ubiquinone. Couples the redox reaction to proton translocation (for every two electrons transferred, four hydrogen ions are translocated across the cytoplasmic membrane), and thus conserves the redox energy in a proton gradient.</text>
</comment>
<evidence type="ECO:0000256" key="2">
    <source>
        <dbReference type="ARBA" id="ARBA00005769"/>
    </source>
</evidence>
<dbReference type="HAMAP" id="MF_01358">
    <property type="entry name" value="NDH1_NuoD"/>
    <property type="match status" value="1"/>
</dbReference>
<dbReference type="InterPro" id="IPR001135">
    <property type="entry name" value="NADH_Q_OxRdtase_suD"/>
</dbReference>
<proteinExistence type="inferred from homology"/>
<dbReference type="PROSITE" id="PS00535">
    <property type="entry name" value="COMPLEX1_49K"/>
    <property type="match status" value="1"/>
</dbReference>
<keyword evidence="10" id="KW-1185">Reference proteome</keyword>
<comment type="similarity">
    <text evidence="2 6 7">Belongs to the complex I 49 kDa subunit family.</text>
</comment>
<dbReference type="Proteomes" id="UP000183496">
    <property type="component" value="Unassembled WGS sequence"/>
</dbReference>
<dbReference type="EC" id="7.1.1.-" evidence="6"/>
<evidence type="ECO:0000256" key="3">
    <source>
        <dbReference type="ARBA" id="ARBA00022448"/>
    </source>
</evidence>
<dbReference type="EMBL" id="FOFY01000001">
    <property type="protein sequence ID" value="SEP99086.1"/>
    <property type="molecule type" value="Genomic_DNA"/>
</dbReference>
<comment type="caution">
    <text evidence="9">The sequence shown here is derived from an EMBL/GenBank/DDBJ whole genome shotgun (WGS) entry which is preliminary data.</text>
</comment>
<keyword evidence="5 6" id="KW-0520">NAD</keyword>
<name>A0AAJ5BCI8_MYRPR</name>
<feature type="domain" description="NADH-quinone oxidoreductase subunit D" evidence="8">
    <location>
        <begin position="141"/>
        <end position="410"/>
    </location>
</feature>
<evidence type="ECO:0000313" key="9">
    <source>
        <dbReference type="EMBL" id="SEP99086.1"/>
    </source>
</evidence>
<evidence type="ECO:0000259" key="8">
    <source>
        <dbReference type="Pfam" id="PF00346"/>
    </source>
</evidence>
<evidence type="ECO:0000256" key="1">
    <source>
        <dbReference type="ARBA" id="ARBA00002378"/>
    </source>
</evidence>
<dbReference type="KEGG" id="mpw:MPR_0227"/>
<evidence type="ECO:0000313" key="10">
    <source>
        <dbReference type="Proteomes" id="UP000183496"/>
    </source>
</evidence>
<reference evidence="9 10" key="1">
    <citation type="submission" date="2016-10" db="EMBL/GenBank/DDBJ databases">
        <authorList>
            <person name="Varghese N."/>
            <person name="Submissions S."/>
        </authorList>
    </citation>
    <scope>NUCLEOTIDE SEQUENCE [LARGE SCALE GENOMIC DNA]</scope>
    <source>
        <strain evidence="10">DSM 19823 / KCTC 23066 / CCTCC M 208030 / D25</strain>
    </source>
</reference>
<protein>
    <recommendedName>
        <fullName evidence="6">NADH-quinone oxidoreductase subunit D</fullName>
        <ecNumber evidence="6">7.1.1.-</ecNumber>
    </recommendedName>
    <alternativeName>
        <fullName evidence="6">NADH dehydrogenase I subunit D</fullName>
    </alternativeName>
    <alternativeName>
        <fullName evidence="6">NDH-1 subunit D</fullName>
    </alternativeName>
</protein>
<dbReference type="InterPro" id="IPR029014">
    <property type="entry name" value="NiFe-Hase_large"/>
</dbReference>
<dbReference type="PANTHER" id="PTHR11993">
    <property type="entry name" value="NADH-UBIQUINONE OXIDOREDUCTASE 49 KDA SUBUNIT"/>
    <property type="match status" value="1"/>
</dbReference>
<dbReference type="NCBIfam" id="NF004739">
    <property type="entry name" value="PRK06075.1"/>
    <property type="match status" value="1"/>
</dbReference>
<dbReference type="GO" id="GO:0051287">
    <property type="term" value="F:NAD binding"/>
    <property type="evidence" value="ECO:0007669"/>
    <property type="project" value="InterPro"/>
</dbReference>
<accession>A0AAJ5BCI8</accession>
<comment type="subcellular location">
    <subcellularLocation>
        <location evidence="6">Cell membrane</location>
        <topology evidence="6">Peripheral membrane protein</topology>
        <orientation evidence="6">Cytoplasmic side</orientation>
    </subcellularLocation>
</comment>
<dbReference type="RefSeq" id="WP_041888482.1">
    <property type="nucleotide sequence ID" value="NZ_CP010817.1"/>
</dbReference>
<comment type="subunit">
    <text evidence="6">NDH-1 is composed of 14 different subunits. Subunits NuoB, C, D, E, F, and G constitute the peripheral sector of the complex.</text>
</comment>